<gene>
    <name evidence="1" type="ORF">O6H91_10G012900</name>
</gene>
<accession>A0ACC2CEK4</accession>
<proteinExistence type="predicted"/>
<evidence type="ECO:0000313" key="2">
    <source>
        <dbReference type="Proteomes" id="UP001162992"/>
    </source>
</evidence>
<sequence>MAGTDALVLASSRPPTAAAPAKTKSGNLLPKLRVYVGYDPRLHLPYQITRYSMIKRSSFPIEVIPIQQSELRKANIYTRVRDPSDITEFTLTRFLVPFLAGFDGWVMFVDSDFLFTGDLRELAELIDDRYAVMCAKHDYTGKATTLMDGQVRGTYPRLNWSSMILFNCSHPKNKILTPEFVGTQPQTYLQKLMWLEDDDIGSIPQTWNFLVGHCELPKDNATLCPKAIHFTEGGPWYDQWKSCQFSDLWFREQDEFERSQQVQSDLQDELVKLMPRTCNMIVYQTKSGVVK</sequence>
<dbReference type="EMBL" id="CM055101">
    <property type="protein sequence ID" value="KAJ7540397.1"/>
    <property type="molecule type" value="Genomic_DNA"/>
</dbReference>
<name>A0ACC2CEK4_DIPCM</name>
<reference evidence="2" key="1">
    <citation type="journal article" date="2024" name="Proc. Natl. Acad. Sci. U.S.A.">
        <title>Extraordinary preservation of gene collinearity over three hundred million years revealed in homosporous lycophytes.</title>
        <authorList>
            <person name="Li C."/>
            <person name="Wickell D."/>
            <person name="Kuo L.Y."/>
            <person name="Chen X."/>
            <person name="Nie B."/>
            <person name="Liao X."/>
            <person name="Peng D."/>
            <person name="Ji J."/>
            <person name="Jenkins J."/>
            <person name="Williams M."/>
            <person name="Shu S."/>
            <person name="Plott C."/>
            <person name="Barry K."/>
            <person name="Rajasekar S."/>
            <person name="Grimwood J."/>
            <person name="Han X."/>
            <person name="Sun S."/>
            <person name="Hou Z."/>
            <person name="He W."/>
            <person name="Dai G."/>
            <person name="Sun C."/>
            <person name="Schmutz J."/>
            <person name="Leebens-Mack J.H."/>
            <person name="Li F.W."/>
            <person name="Wang L."/>
        </authorList>
    </citation>
    <scope>NUCLEOTIDE SEQUENCE [LARGE SCALE GENOMIC DNA]</scope>
    <source>
        <strain evidence="2">cv. PW_Plant_1</strain>
    </source>
</reference>
<dbReference type="Proteomes" id="UP001162992">
    <property type="component" value="Chromosome 10"/>
</dbReference>
<evidence type="ECO:0000313" key="1">
    <source>
        <dbReference type="EMBL" id="KAJ7540397.1"/>
    </source>
</evidence>
<organism evidence="1 2">
    <name type="scientific">Diphasiastrum complanatum</name>
    <name type="common">Issler's clubmoss</name>
    <name type="synonym">Lycopodium complanatum</name>
    <dbReference type="NCBI Taxonomy" id="34168"/>
    <lineage>
        <taxon>Eukaryota</taxon>
        <taxon>Viridiplantae</taxon>
        <taxon>Streptophyta</taxon>
        <taxon>Embryophyta</taxon>
        <taxon>Tracheophyta</taxon>
        <taxon>Lycopodiopsida</taxon>
        <taxon>Lycopodiales</taxon>
        <taxon>Lycopodiaceae</taxon>
        <taxon>Lycopodioideae</taxon>
        <taxon>Diphasiastrum</taxon>
    </lineage>
</organism>
<comment type="caution">
    <text evidence="1">The sequence shown here is derived from an EMBL/GenBank/DDBJ whole genome shotgun (WGS) entry which is preliminary data.</text>
</comment>
<protein>
    <submittedName>
        <fullName evidence="1">Uncharacterized protein</fullName>
    </submittedName>
</protein>
<keyword evidence="2" id="KW-1185">Reference proteome</keyword>